<evidence type="ECO:0008006" key="3">
    <source>
        <dbReference type="Google" id="ProtNLM"/>
    </source>
</evidence>
<gene>
    <name evidence="2" type="ORF">GALL_70620</name>
</gene>
<evidence type="ECO:0000256" key="1">
    <source>
        <dbReference type="SAM" id="Phobius"/>
    </source>
</evidence>
<keyword evidence="1" id="KW-0812">Transmembrane</keyword>
<keyword evidence="1" id="KW-0472">Membrane</keyword>
<reference evidence="2" key="1">
    <citation type="submission" date="2016-10" db="EMBL/GenBank/DDBJ databases">
        <title>Sequence of Gallionella enrichment culture.</title>
        <authorList>
            <person name="Poehlein A."/>
            <person name="Muehling M."/>
            <person name="Daniel R."/>
        </authorList>
    </citation>
    <scope>NUCLEOTIDE SEQUENCE</scope>
</reference>
<dbReference type="PANTHER" id="PTHR31168">
    <property type="entry name" value="OS02G0292800 PROTEIN"/>
    <property type="match status" value="1"/>
</dbReference>
<proteinExistence type="predicted"/>
<comment type="caution">
    <text evidence="2">The sequence shown here is derived from an EMBL/GenBank/DDBJ whole genome shotgun (WGS) entry which is preliminary data.</text>
</comment>
<feature type="transmembrane region" description="Helical" evidence="1">
    <location>
        <begin position="201"/>
        <end position="223"/>
    </location>
</feature>
<dbReference type="Pfam" id="PF04654">
    <property type="entry name" value="DUF599"/>
    <property type="match status" value="1"/>
</dbReference>
<dbReference type="PANTHER" id="PTHR31168:SF1">
    <property type="entry name" value="DUF599 FAMILY PROTEIN"/>
    <property type="match status" value="1"/>
</dbReference>
<protein>
    <recommendedName>
        <fullName evidence="3">DUF599 domain-containing protein</fullName>
    </recommendedName>
</protein>
<organism evidence="2">
    <name type="scientific">mine drainage metagenome</name>
    <dbReference type="NCBI Taxonomy" id="410659"/>
    <lineage>
        <taxon>unclassified sequences</taxon>
        <taxon>metagenomes</taxon>
        <taxon>ecological metagenomes</taxon>
    </lineage>
</organism>
<feature type="transmembrane region" description="Helical" evidence="1">
    <location>
        <begin position="24"/>
        <end position="41"/>
    </location>
</feature>
<evidence type="ECO:0000313" key="2">
    <source>
        <dbReference type="EMBL" id="OIR11567.1"/>
    </source>
</evidence>
<name>A0A1J5SSV5_9ZZZZ</name>
<sequence>MLGEAKLTDTSVVATWVSVYSNDIISFIISVLILVVYHVYLRNKVRKDPTYTVQAINRIARTLWVETMMSSGKPDVIPVQTLRNSTMAATFLASTAVLLIMGVLTLSAQAQGGAWHTLNLYGATHSELWAIKLILLLINLFVAFFSFSMAIRIFNHVGFLINVPLGLNHKSLTAQHVALYLNSAGKYYSIGMRTYYFCVPLVFWLFGPHFMVVATIVLIPLLYKHDRAPKILADDFR</sequence>
<keyword evidence="1" id="KW-1133">Transmembrane helix</keyword>
<feature type="transmembrane region" description="Helical" evidence="1">
    <location>
        <begin position="88"/>
        <end position="108"/>
    </location>
</feature>
<dbReference type="AlphaFoldDB" id="A0A1J5SSV5"/>
<dbReference type="InterPro" id="IPR006747">
    <property type="entry name" value="DUF599"/>
</dbReference>
<feature type="transmembrane region" description="Helical" evidence="1">
    <location>
        <begin position="128"/>
        <end position="147"/>
    </location>
</feature>
<dbReference type="EMBL" id="MLJW01000020">
    <property type="protein sequence ID" value="OIR11567.1"/>
    <property type="molecule type" value="Genomic_DNA"/>
</dbReference>
<accession>A0A1J5SSV5</accession>